<dbReference type="RefSeq" id="XP_043151996.1">
    <property type="nucleotide sequence ID" value="XM_043296061.1"/>
</dbReference>
<dbReference type="AlphaFoldDB" id="A0A8E0R243"/>
<dbReference type="EMBL" id="BBXM02000010">
    <property type="protein sequence ID" value="GIC94730.1"/>
    <property type="molecule type" value="Genomic_DNA"/>
</dbReference>
<comment type="caution">
    <text evidence="1">The sequence shown here is derived from an EMBL/GenBank/DDBJ whole genome shotgun (WGS) entry which is preliminary data.</text>
</comment>
<reference evidence="1" key="1">
    <citation type="journal article" date="2015" name="Genome Announc.">
        <title>Draft Genome Sequence of the Pathogenic Filamentous Fungus Aspergillus udagawae Strain IFM 46973T.</title>
        <authorList>
            <person name="Kusuya Y."/>
            <person name="Takahashi-Nakaguchi A."/>
            <person name="Takahashi H."/>
            <person name="Yaguchi T."/>
        </authorList>
    </citation>
    <scope>NUCLEOTIDE SEQUENCE</scope>
    <source>
        <strain evidence="1">IFM 46973</strain>
    </source>
</reference>
<reference evidence="1" key="2">
    <citation type="submission" date="2021-01" db="EMBL/GenBank/DDBJ databases">
        <title>Pan-genome distribution and transcriptional activeness of fungal secondary metabolism genes in Aspergillus section Fumigati.</title>
        <authorList>
            <person name="Takahashi H."/>
            <person name="Umemura M."/>
            <person name="Ninomiya A."/>
            <person name="Kusuya Y."/>
            <person name="Urayama S."/>
            <person name="Shimizu M."/>
            <person name="Watanabe A."/>
            <person name="Kamei K."/>
            <person name="Yaguchi T."/>
            <person name="Hagiwara D."/>
        </authorList>
    </citation>
    <scope>NUCLEOTIDE SEQUENCE</scope>
    <source>
        <strain evidence="1">IFM 46973</strain>
    </source>
</reference>
<dbReference type="Proteomes" id="UP000036893">
    <property type="component" value="Unassembled WGS sequence"/>
</dbReference>
<organism evidence="1 2">
    <name type="scientific">Aspergillus udagawae</name>
    <dbReference type="NCBI Taxonomy" id="91492"/>
    <lineage>
        <taxon>Eukaryota</taxon>
        <taxon>Fungi</taxon>
        <taxon>Dikarya</taxon>
        <taxon>Ascomycota</taxon>
        <taxon>Pezizomycotina</taxon>
        <taxon>Eurotiomycetes</taxon>
        <taxon>Eurotiomycetidae</taxon>
        <taxon>Eurotiales</taxon>
        <taxon>Aspergillaceae</taxon>
        <taxon>Aspergillus</taxon>
        <taxon>Aspergillus subgen. Fumigati</taxon>
    </lineage>
</organism>
<accession>A0A8E0R243</accession>
<gene>
    <name evidence="1" type="ORF">Aud_002059</name>
</gene>
<protein>
    <submittedName>
        <fullName evidence="1">Uncharacterized protein</fullName>
    </submittedName>
</protein>
<evidence type="ECO:0000313" key="1">
    <source>
        <dbReference type="EMBL" id="GIC94730.1"/>
    </source>
</evidence>
<sequence length="128" mass="14718">MEVLDPIIPRAKCKKLLKDIRKLLFISALLSRFTEHLLTMVSGSHVKPTRLPELPYLVFKPTTHSQFHLTQLNIINKFGQAMAAINPTRRVEGPPLLSLYISEYYQPQAWKGSYYPNVIKKPKTPNEC</sequence>
<evidence type="ECO:0000313" key="2">
    <source>
        <dbReference type="Proteomes" id="UP000036893"/>
    </source>
</evidence>
<proteinExistence type="predicted"/>
<name>A0A8E0R243_9EURO</name>
<dbReference type="GeneID" id="66989535"/>